<evidence type="ECO:0008006" key="3">
    <source>
        <dbReference type="Google" id="ProtNLM"/>
    </source>
</evidence>
<accession>U2DW35</accession>
<dbReference type="AlphaFoldDB" id="U2DW35"/>
<dbReference type="PATRIC" id="fig|1321819.3.peg.1166"/>
<gene>
    <name evidence="1" type="ORF">HMPREF1981_01279</name>
</gene>
<evidence type="ECO:0000313" key="2">
    <source>
        <dbReference type="Proteomes" id="UP000016496"/>
    </source>
</evidence>
<dbReference type="Pfam" id="PF16132">
    <property type="entry name" value="DUF4843"/>
    <property type="match status" value="1"/>
</dbReference>
<sequence length="238" mass="26742">MVAEIKKRKRRRYMKRFGYATGLLLLLTASCTKDGYLRYDTDVASLRFIYSPAGKDSTVYSFGLHPGVKEDIVEIPFKLIGISSSEPREVAVEAVKDKTTAIESNDFVIEPCRLPADAIAGSVKIKVRKNASSDAESKVVALRLCANNYFSEAPVNESMFRVVITNELAEPVGWIFNEYSRVKHEFVILHTGVATNYNQWSTSEQIYWKGVLIKALYEYNKAHPGEPLTDENGLVVTF</sequence>
<comment type="caution">
    <text evidence="1">The sequence shown here is derived from an EMBL/GenBank/DDBJ whole genome shotgun (WGS) entry which is preliminary data.</text>
</comment>
<dbReference type="HOGENOM" id="CLU_084687_0_0_10"/>
<dbReference type="Proteomes" id="UP000016496">
    <property type="component" value="Unassembled WGS sequence"/>
</dbReference>
<evidence type="ECO:0000313" key="1">
    <source>
        <dbReference type="EMBL" id="ERI85872.1"/>
    </source>
</evidence>
<proteinExistence type="predicted"/>
<dbReference type="InterPro" id="IPR032299">
    <property type="entry name" value="DUF4843"/>
</dbReference>
<reference evidence="1 2" key="1">
    <citation type="submission" date="2013-08" db="EMBL/GenBank/DDBJ databases">
        <authorList>
            <person name="Weinstock G."/>
            <person name="Sodergren E."/>
            <person name="Wylie T."/>
            <person name="Fulton L."/>
            <person name="Fulton R."/>
            <person name="Fronick C."/>
            <person name="O'Laughlin M."/>
            <person name="Godfrey J."/>
            <person name="Miner T."/>
            <person name="Herter B."/>
            <person name="Appelbaum E."/>
            <person name="Cordes M."/>
            <person name="Lek S."/>
            <person name="Wollam A."/>
            <person name="Pepin K.H."/>
            <person name="Palsikar V.B."/>
            <person name="Mitreva M."/>
            <person name="Wilson R.K."/>
        </authorList>
    </citation>
    <scope>NUCLEOTIDE SEQUENCE [LARGE SCALE GENOMIC DNA]</scope>
    <source>
        <strain evidence="1 2">F0041</strain>
    </source>
</reference>
<dbReference type="EMBL" id="AWSV01000069">
    <property type="protein sequence ID" value="ERI85872.1"/>
    <property type="molecule type" value="Genomic_DNA"/>
</dbReference>
<dbReference type="PROSITE" id="PS51257">
    <property type="entry name" value="PROKAR_LIPOPROTEIN"/>
    <property type="match status" value="1"/>
</dbReference>
<organism evidence="1 2">
    <name type="scientific">Bacteroides pyogenes F0041</name>
    <dbReference type="NCBI Taxonomy" id="1321819"/>
    <lineage>
        <taxon>Bacteria</taxon>
        <taxon>Pseudomonadati</taxon>
        <taxon>Bacteroidota</taxon>
        <taxon>Bacteroidia</taxon>
        <taxon>Bacteroidales</taxon>
        <taxon>Bacteroidaceae</taxon>
        <taxon>Bacteroides</taxon>
    </lineage>
</organism>
<protein>
    <recommendedName>
        <fullName evidence="3">DUF4843 domain-containing protein</fullName>
    </recommendedName>
</protein>
<name>U2DW35_9BACE</name>